<dbReference type="SUPFAM" id="SSF46785">
    <property type="entry name" value="Winged helix' DNA-binding domain"/>
    <property type="match status" value="1"/>
</dbReference>
<evidence type="ECO:0000313" key="3">
    <source>
        <dbReference type="Proteomes" id="UP000704467"/>
    </source>
</evidence>
<sequence>MAKHDSDLSLLFHALADPTRRSILTRLAGGPTAVTDLAGPTGLRLPTVMRHLSVLEEAGLIVSSKDGRVRTCAIRPEALEPARGWMDEQRAIWESRLDRLDAFVMSVMEECENDTNSKAK</sequence>
<dbReference type="PROSITE" id="PS50987">
    <property type="entry name" value="HTH_ARSR_2"/>
    <property type="match status" value="1"/>
</dbReference>
<dbReference type="Gene3D" id="1.10.10.10">
    <property type="entry name" value="Winged helix-like DNA-binding domain superfamily/Winged helix DNA-binding domain"/>
    <property type="match status" value="1"/>
</dbReference>
<protein>
    <submittedName>
        <fullName evidence="2">Helix-turn-helix transcriptional regulator</fullName>
    </submittedName>
</protein>
<dbReference type="NCBIfam" id="NF033788">
    <property type="entry name" value="HTH_metalloreg"/>
    <property type="match status" value="1"/>
</dbReference>
<evidence type="ECO:0000313" key="2">
    <source>
        <dbReference type="EMBL" id="NKC05200.1"/>
    </source>
</evidence>
<gene>
    <name evidence="2" type="ORF">HED55_24670</name>
</gene>
<dbReference type="EMBL" id="JAAVLN010000003">
    <property type="protein sequence ID" value="NKC05200.1"/>
    <property type="molecule type" value="Genomic_DNA"/>
</dbReference>
<proteinExistence type="predicted"/>
<dbReference type="InterPro" id="IPR036390">
    <property type="entry name" value="WH_DNA-bd_sf"/>
</dbReference>
<dbReference type="PANTHER" id="PTHR38600:SF2">
    <property type="entry name" value="SLL0088 PROTEIN"/>
    <property type="match status" value="1"/>
</dbReference>
<evidence type="ECO:0000259" key="1">
    <source>
        <dbReference type="PROSITE" id="PS50987"/>
    </source>
</evidence>
<comment type="caution">
    <text evidence="2">The sequence shown here is derived from an EMBL/GenBank/DDBJ whole genome shotgun (WGS) entry which is preliminary data.</text>
</comment>
<dbReference type="InterPro" id="IPR036388">
    <property type="entry name" value="WH-like_DNA-bd_sf"/>
</dbReference>
<feature type="domain" description="HTH arsR-type" evidence="1">
    <location>
        <begin position="1"/>
        <end position="94"/>
    </location>
</feature>
<reference evidence="2 3" key="1">
    <citation type="submission" date="2020-03" db="EMBL/GenBank/DDBJ databases">
        <title>Whole genome sequencing of clinical and environmental type strains of Ochrobactrum.</title>
        <authorList>
            <person name="Dharne M."/>
        </authorList>
    </citation>
    <scope>NUCLEOTIDE SEQUENCE [LARGE SCALE GENOMIC DNA]</scope>
    <source>
        <strain evidence="2 3">CIP 109452</strain>
    </source>
</reference>
<keyword evidence="3" id="KW-1185">Reference proteome</keyword>
<dbReference type="InterPro" id="IPR001845">
    <property type="entry name" value="HTH_ArsR_DNA-bd_dom"/>
</dbReference>
<dbReference type="PRINTS" id="PR00778">
    <property type="entry name" value="HTHARSR"/>
</dbReference>
<dbReference type="SMART" id="SM00418">
    <property type="entry name" value="HTH_ARSR"/>
    <property type="match status" value="1"/>
</dbReference>
<dbReference type="InterPro" id="IPR011991">
    <property type="entry name" value="ArsR-like_HTH"/>
</dbReference>
<dbReference type="PANTHER" id="PTHR38600">
    <property type="entry name" value="TRANSCRIPTIONAL REGULATORY PROTEIN"/>
    <property type="match status" value="1"/>
</dbReference>
<dbReference type="Proteomes" id="UP000704467">
    <property type="component" value="Unassembled WGS sequence"/>
</dbReference>
<dbReference type="Pfam" id="PF12840">
    <property type="entry name" value="HTH_20"/>
    <property type="match status" value="1"/>
</dbReference>
<dbReference type="RefSeq" id="WP_138786655.1">
    <property type="nucleotide sequence ID" value="NZ_JBHEEQ010000012.1"/>
</dbReference>
<organism evidence="2 3">
    <name type="scientific">Brucella haematophila</name>
    <dbReference type="NCBI Taxonomy" id="419474"/>
    <lineage>
        <taxon>Bacteria</taxon>
        <taxon>Pseudomonadati</taxon>
        <taxon>Pseudomonadota</taxon>
        <taxon>Alphaproteobacteria</taxon>
        <taxon>Hyphomicrobiales</taxon>
        <taxon>Brucellaceae</taxon>
        <taxon>Brucella/Ochrobactrum group</taxon>
        <taxon>Brucella</taxon>
    </lineage>
</organism>
<name>A0ABX1DSN7_9HYPH</name>
<accession>A0ABX1DSN7</accession>
<dbReference type="CDD" id="cd00090">
    <property type="entry name" value="HTH_ARSR"/>
    <property type="match status" value="1"/>
</dbReference>